<feature type="domain" description="PAZ" evidence="3">
    <location>
        <begin position="291"/>
        <end position="401"/>
    </location>
</feature>
<feature type="region of interest" description="Disordered" evidence="2">
    <location>
        <begin position="1"/>
        <end position="30"/>
    </location>
</feature>
<dbReference type="GO" id="GO:0034587">
    <property type="term" value="P:piRNA processing"/>
    <property type="evidence" value="ECO:0007669"/>
    <property type="project" value="UniProtKB-ARBA"/>
</dbReference>
<dbReference type="GO" id="GO:0003723">
    <property type="term" value="F:RNA binding"/>
    <property type="evidence" value="ECO:0007669"/>
    <property type="project" value="InterPro"/>
</dbReference>
<dbReference type="Gene3D" id="3.40.50.2300">
    <property type="match status" value="1"/>
</dbReference>
<proteinExistence type="inferred from homology"/>
<dbReference type="Pfam" id="PF02171">
    <property type="entry name" value="Piwi"/>
    <property type="match status" value="1"/>
</dbReference>
<comment type="caution">
    <text evidence="5">The sequence shown here is derived from an EMBL/GenBank/DDBJ whole genome shotgun (WGS) entry which is preliminary data.</text>
</comment>
<dbReference type="Pfam" id="PF16487">
    <property type="entry name" value="ArgoMid"/>
    <property type="match status" value="1"/>
</dbReference>
<dbReference type="InterPro" id="IPR003165">
    <property type="entry name" value="Piwi"/>
</dbReference>
<keyword evidence="6" id="KW-1185">Reference proteome</keyword>
<dbReference type="EMBL" id="JABXBU010002227">
    <property type="protein sequence ID" value="KAF8774176.1"/>
    <property type="molecule type" value="Genomic_DNA"/>
</dbReference>
<dbReference type="SMART" id="SM00950">
    <property type="entry name" value="Piwi"/>
    <property type="match status" value="1"/>
</dbReference>
<dbReference type="InterPro" id="IPR045246">
    <property type="entry name" value="Piwi_ago-like"/>
</dbReference>
<dbReference type="InterPro" id="IPR036397">
    <property type="entry name" value="RNaseH_sf"/>
</dbReference>
<evidence type="ECO:0000259" key="4">
    <source>
        <dbReference type="PROSITE" id="PS50822"/>
    </source>
</evidence>
<dbReference type="InterPro" id="IPR036085">
    <property type="entry name" value="PAZ_dom_sf"/>
</dbReference>
<dbReference type="Gene3D" id="2.170.260.10">
    <property type="entry name" value="paz domain"/>
    <property type="match status" value="1"/>
</dbReference>
<evidence type="ECO:0000259" key="3">
    <source>
        <dbReference type="PROSITE" id="PS50821"/>
    </source>
</evidence>
<dbReference type="Gene3D" id="3.30.420.10">
    <property type="entry name" value="Ribonuclease H-like superfamily/Ribonuclease H"/>
    <property type="match status" value="1"/>
</dbReference>
<dbReference type="AlphaFoldDB" id="A0A8T0END8"/>
<reference evidence="5" key="1">
    <citation type="journal article" date="2020" name="bioRxiv">
        <title>Chromosome-level reference genome of the European wasp spider Argiope bruennichi: a resource for studies on range expansion and evolutionary adaptation.</title>
        <authorList>
            <person name="Sheffer M.M."/>
            <person name="Hoppe A."/>
            <person name="Krehenwinkel H."/>
            <person name="Uhl G."/>
            <person name="Kuss A.W."/>
            <person name="Jensen L."/>
            <person name="Jensen C."/>
            <person name="Gillespie R.G."/>
            <person name="Hoff K.J."/>
            <person name="Prost S."/>
        </authorList>
    </citation>
    <scope>NUCLEOTIDE SEQUENCE</scope>
</reference>
<evidence type="ECO:0000313" key="5">
    <source>
        <dbReference type="EMBL" id="KAF8774176.1"/>
    </source>
</evidence>
<protein>
    <submittedName>
        <fullName evidence="5">Protein argonaute-2 like protein</fullName>
    </submittedName>
</protein>
<dbReference type="InterPro" id="IPR012337">
    <property type="entry name" value="RNaseH-like_sf"/>
</dbReference>
<dbReference type="Pfam" id="PF02170">
    <property type="entry name" value="PAZ"/>
    <property type="match status" value="1"/>
</dbReference>
<feature type="domain" description="Piwi" evidence="4">
    <location>
        <begin position="565"/>
        <end position="871"/>
    </location>
</feature>
<dbReference type="CDD" id="cd04657">
    <property type="entry name" value="Piwi_ago-like"/>
    <property type="match status" value="1"/>
</dbReference>
<comment type="similarity">
    <text evidence="1">Belongs to the argonaute family.</text>
</comment>
<reference evidence="5" key="2">
    <citation type="submission" date="2020-06" db="EMBL/GenBank/DDBJ databases">
        <authorList>
            <person name="Sheffer M."/>
        </authorList>
    </citation>
    <scope>NUCLEOTIDE SEQUENCE</scope>
</reference>
<dbReference type="PROSITE" id="PS50822">
    <property type="entry name" value="PIWI"/>
    <property type="match status" value="1"/>
</dbReference>
<dbReference type="SMART" id="SM00949">
    <property type="entry name" value="PAZ"/>
    <property type="match status" value="1"/>
</dbReference>
<dbReference type="Pfam" id="PF08699">
    <property type="entry name" value="ArgoL1"/>
    <property type="match status" value="1"/>
</dbReference>
<dbReference type="InterPro" id="IPR014811">
    <property type="entry name" value="ArgoL1"/>
</dbReference>
<sequence>MSKKGKGRGRGRGKGRGKKQQKKIPDDASEEIKKLLLGTTLKKDDTGASFSKKSTKFAPRPNYGTAGRSIQLISNYFTLKFKAGIIYHYDVEIISLNQVKKYGKPVKKTTAAEAAEARIPRLEHEIDKNVGKEKCRDVFNQFVKNKSFEIYNPVYDGVKNIYTSKPLPFDSKSKFVIEVEVNQKLRSFEVIIQPVRKENGTNAIDLNSLLKTYEGQNEFLMALNSVMNHREPDCSQIHLGQTFFYLSQPNKISLGEGLEIWFGYNQHIHITNDGPAVVINLAAKAFHKAGPVVDYISDVLRRDITQGSAIQQYEIRKIEEAMKGLKIQVTHLPYRRKYVVQGISKLSAEDLKMNFDGKEISVAHYFQTKYGKLRYPYLPCLYMRTTNNQTYIPLENCSVMEGQPKMGKLSGPLTSKMIKQTAVNPTERFLAIEGSAKVVRKESGKQMENYKLFMDLVPKKVGGRVINSPSLIYRDNSFCNPDNRGVWRMDDKSLYRTSNDVAPWILLCFSENTRDTALDRFIDIFVRTGRKVGLNFGQPLEIRNFRRQDTVEKALMNAKKTNAKFAIIVLSRRDNAHNYDEIKFIADYKLSFVTQCIEDSVLGRINEQIAVNICLKINVKLGGVNHALKDKPRILSRPIIILGADAVHSPRGSGCPSIAAVVGSMDAFPSKYKVECRTQDNPDGSKISQEIILDIKEMVKNLLNAFYHSTKGKYPEKIIFFRDGVSEGQFQIIRDKEVSAVQKASQDVIGVIVPITYIIVQKRHQTRFRPFNPKDGIGRGGNVPPGTTVDQGITHPELFDYFLTSHEGIQGTSKPAHYKVLHDDNNFDVDELQMLCYHLCFMYGKCNRSVSIPAPVMYADLACYRAKKYADFHINKEPPSYNSGSRLPDHVRRAIDSMGKYETSMFFI</sequence>
<dbReference type="SUPFAM" id="SSF53098">
    <property type="entry name" value="Ribonuclease H-like"/>
    <property type="match status" value="1"/>
</dbReference>
<dbReference type="InterPro" id="IPR032473">
    <property type="entry name" value="Argonaute_Mid_dom"/>
</dbReference>
<dbReference type="Proteomes" id="UP000807504">
    <property type="component" value="Unassembled WGS sequence"/>
</dbReference>
<dbReference type="PANTHER" id="PTHR22891">
    <property type="entry name" value="EUKARYOTIC TRANSLATION INITIATION FACTOR 2C"/>
    <property type="match status" value="1"/>
</dbReference>
<dbReference type="CDD" id="cd02846">
    <property type="entry name" value="PAZ_argonaute_like"/>
    <property type="match status" value="1"/>
</dbReference>
<dbReference type="Pfam" id="PF16486">
    <property type="entry name" value="ArgoN"/>
    <property type="match status" value="1"/>
</dbReference>
<name>A0A8T0END8_ARGBR</name>
<evidence type="ECO:0000313" key="6">
    <source>
        <dbReference type="Proteomes" id="UP000807504"/>
    </source>
</evidence>
<organism evidence="5 6">
    <name type="scientific">Argiope bruennichi</name>
    <name type="common">Wasp spider</name>
    <name type="synonym">Aranea bruennichi</name>
    <dbReference type="NCBI Taxonomy" id="94029"/>
    <lineage>
        <taxon>Eukaryota</taxon>
        <taxon>Metazoa</taxon>
        <taxon>Ecdysozoa</taxon>
        <taxon>Arthropoda</taxon>
        <taxon>Chelicerata</taxon>
        <taxon>Arachnida</taxon>
        <taxon>Araneae</taxon>
        <taxon>Araneomorphae</taxon>
        <taxon>Entelegynae</taxon>
        <taxon>Araneoidea</taxon>
        <taxon>Araneidae</taxon>
        <taxon>Argiope</taxon>
    </lineage>
</organism>
<dbReference type="PROSITE" id="PS50821">
    <property type="entry name" value="PAZ"/>
    <property type="match status" value="1"/>
</dbReference>
<dbReference type="SMART" id="SM01163">
    <property type="entry name" value="DUF1785"/>
    <property type="match status" value="1"/>
</dbReference>
<dbReference type="InterPro" id="IPR032474">
    <property type="entry name" value="Argonaute_N"/>
</dbReference>
<dbReference type="InterPro" id="IPR003100">
    <property type="entry name" value="PAZ_dom"/>
</dbReference>
<feature type="compositionally biased region" description="Basic residues" evidence="2">
    <location>
        <begin position="1"/>
        <end position="22"/>
    </location>
</feature>
<evidence type="ECO:0000256" key="1">
    <source>
        <dbReference type="RuleBase" id="RU361178"/>
    </source>
</evidence>
<accession>A0A8T0END8</accession>
<gene>
    <name evidence="5" type="ORF">HNY73_016755</name>
</gene>
<evidence type="ECO:0000256" key="2">
    <source>
        <dbReference type="SAM" id="MobiDB-lite"/>
    </source>
</evidence>
<dbReference type="SUPFAM" id="SSF101690">
    <property type="entry name" value="PAZ domain"/>
    <property type="match status" value="1"/>
</dbReference>